<accession>A0A392PJV9</accession>
<dbReference type="Proteomes" id="UP000265520">
    <property type="component" value="Unassembled WGS sequence"/>
</dbReference>
<dbReference type="EMBL" id="LXQA010083918">
    <property type="protein sequence ID" value="MCI12373.1"/>
    <property type="molecule type" value="Genomic_DNA"/>
</dbReference>
<evidence type="ECO:0000313" key="1">
    <source>
        <dbReference type="EMBL" id="MCI12373.1"/>
    </source>
</evidence>
<reference evidence="1 2" key="1">
    <citation type="journal article" date="2018" name="Front. Plant Sci.">
        <title>Red Clover (Trifolium pratense) and Zigzag Clover (T. medium) - A Picture of Genomic Similarities and Differences.</title>
        <authorList>
            <person name="Dluhosova J."/>
            <person name="Istvanek J."/>
            <person name="Nedelnik J."/>
            <person name="Repkova J."/>
        </authorList>
    </citation>
    <scope>NUCLEOTIDE SEQUENCE [LARGE SCALE GENOMIC DNA]</scope>
    <source>
        <strain evidence="2">cv. 10/8</strain>
        <tissue evidence="1">Leaf</tissue>
    </source>
</reference>
<proteinExistence type="predicted"/>
<comment type="caution">
    <text evidence="1">The sequence shown here is derived from an EMBL/GenBank/DDBJ whole genome shotgun (WGS) entry which is preliminary data.</text>
</comment>
<name>A0A392PJV9_9FABA</name>
<sequence length="99" mass="11322">MISWQFTFLLVKPDIFGPYITNAAKVVDIIIWPNIVYQSRVQCAVESHFQLPWQKLKLGHAIEVPYMREKFTLLVSSGRSTGPSSSKFNPSKWPCCGVY</sequence>
<dbReference type="AlphaFoldDB" id="A0A392PJV9"/>
<organism evidence="1 2">
    <name type="scientific">Trifolium medium</name>
    <dbReference type="NCBI Taxonomy" id="97028"/>
    <lineage>
        <taxon>Eukaryota</taxon>
        <taxon>Viridiplantae</taxon>
        <taxon>Streptophyta</taxon>
        <taxon>Embryophyta</taxon>
        <taxon>Tracheophyta</taxon>
        <taxon>Spermatophyta</taxon>
        <taxon>Magnoliopsida</taxon>
        <taxon>eudicotyledons</taxon>
        <taxon>Gunneridae</taxon>
        <taxon>Pentapetalae</taxon>
        <taxon>rosids</taxon>
        <taxon>fabids</taxon>
        <taxon>Fabales</taxon>
        <taxon>Fabaceae</taxon>
        <taxon>Papilionoideae</taxon>
        <taxon>50 kb inversion clade</taxon>
        <taxon>NPAAA clade</taxon>
        <taxon>Hologalegina</taxon>
        <taxon>IRL clade</taxon>
        <taxon>Trifolieae</taxon>
        <taxon>Trifolium</taxon>
    </lineage>
</organism>
<keyword evidence="2" id="KW-1185">Reference proteome</keyword>
<protein>
    <submittedName>
        <fullName evidence="1">Uncharacterized protein</fullName>
    </submittedName>
</protein>
<evidence type="ECO:0000313" key="2">
    <source>
        <dbReference type="Proteomes" id="UP000265520"/>
    </source>
</evidence>
<feature type="non-terminal residue" evidence="1">
    <location>
        <position position="99"/>
    </location>
</feature>